<keyword evidence="3 5" id="KW-0597">Phosphoprotein</keyword>
<dbReference type="RefSeq" id="WP_091309302.1">
    <property type="nucleotide sequence ID" value="NZ_CBCSJU010000005.1"/>
</dbReference>
<dbReference type="Gene3D" id="1.10.287.130">
    <property type="match status" value="1"/>
</dbReference>
<dbReference type="Gene3D" id="3.40.50.2300">
    <property type="match status" value="1"/>
</dbReference>
<evidence type="ECO:0000313" key="10">
    <source>
        <dbReference type="EMBL" id="SEI60050.1"/>
    </source>
</evidence>
<accession>A0A1H6S7P1</accession>
<feature type="transmembrane region" description="Helical" evidence="7">
    <location>
        <begin position="303"/>
        <end position="323"/>
    </location>
</feature>
<keyword evidence="6" id="KW-0802">TPR repeat</keyword>
<dbReference type="OrthoDB" id="4457677at2"/>
<dbReference type="SMART" id="SM00028">
    <property type="entry name" value="TPR"/>
    <property type="match status" value="5"/>
</dbReference>
<dbReference type="InterPro" id="IPR036097">
    <property type="entry name" value="HisK_dim/P_sf"/>
</dbReference>
<dbReference type="PANTHER" id="PTHR45339">
    <property type="entry name" value="HYBRID SIGNAL TRANSDUCTION HISTIDINE KINASE J"/>
    <property type="match status" value="1"/>
</dbReference>
<keyword evidence="7" id="KW-0472">Membrane</keyword>
<evidence type="ECO:0000256" key="6">
    <source>
        <dbReference type="PROSITE-ProRule" id="PRU00339"/>
    </source>
</evidence>
<evidence type="ECO:0000313" key="11">
    <source>
        <dbReference type="Proteomes" id="UP000199702"/>
    </source>
</evidence>
<evidence type="ECO:0000256" key="2">
    <source>
        <dbReference type="ARBA" id="ARBA00012438"/>
    </source>
</evidence>
<dbReference type="EC" id="2.7.13.3" evidence="2"/>
<dbReference type="PRINTS" id="PR00344">
    <property type="entry name" value="BCTRLSENSOR"/>
</dbReference>
<dbReference type="SUPFAM" id="SSF55874">
    <property type="entry name" value="ATPase domain of HSP90 chaperone/DNA topoisomerase II/histidine kinase"/>
    <property type="match status" value="1"/>
</dbReference>
<dbReference type="PROSITE" id="PS50110">
    <property type="entry name" value="RESPONSE_REGULATORY"/>
    <property type="match status" value="1"/>
</dbReference>
<feature type="domain" description="Histidine kinase" evidence="8">
    <location>
        <begin position="363"/>
        <end position="584"/>
    </location>
</feature>
<dbReference type="STRING" id="402734.SAMN05660918_1091"/>
<dbReference type="InterPro" id="IPR003594">
    <property type="entry name" value="HATPase_dom"/>
</dbReference>
<dbReference type="InterPro" id="IPR036890">
    <property type="entry name" value="HATPase_C_sf"/>
</dbReference>
<dbReference type="CDD" id="cd17546">
    <property type="entry name" value="REC_hyHK_CKI1_RcsC-like"/>
    <property type="match status" value="1"/>
</dbReference>
<dbReference type="InterPro" id="IPR001789">
    <property type="entry name" value="Sig_transdc_resp-reg_receiver"/>
</dbReference>
<dbReference type="SMART" id="SM00388">
    <property type="entry name" value="HisKA"/>
    <property type="match status" value="1"/>
</dbReference>
<protein>
    <recommendedName>
        <fullName evidence="2">histidine kinase</fullName>
        <ecNumber evidence="2">2.7.13.3</ecNumber>
    </recommendedName>
</protein>
<dbReference type="Gene3D" id="1.25.40.10">
    <property type="entry name" value="Tetratricopeptide repeat domain"/>
    <property type="match status" value="2"/>
</dbReference>
<name>A0A1H6S7P1_9FLAO</name>
<gene>
    <name evidence="10" type="ORF">SAMN05660918_1091</name>
</gene>
<dbReference type="Gene3D" id="3.30.565.10">
    <property type="entry name" value="Histidine kinase-like ATPase, C-terminal domain"/>
    <property type="match status" value="1"/>
</dbReference>
<dbReference type="SUPFAM" id="SSF48452">
    <property type="entry name" value="TPR-like"/>
    <property type="match status" value="1"/>
</dbReference>
<sequence length="724" mass="82943">MKKILFLLTFFTLFSFSQSKKNKLDSINYFLELANYSFEEKYNSKDAIKYVQKAIQYSKANNNNDKLYDCYYFLGSLYLENNNYNDAIINFIKCSNYYELNKISSSKVAKTNYALGTLYLEKKNFTIAKMYFDKSYAIYSKINSSDAFPLLELQKGLTLKANNKLDDAIIVFKKIANTNKDIETSKIEAIYQLSKIYYLQQDYQKALDYSKKALELVENNSVGISKKKILNNLILISEKLEDYKLSNQYLKEYLTLNEIKNNSSQENTELLINKKEHDNQLEIVEKLEKEKSDQLKSIRFSRLISIMSIVLIAILSLLSFSLYKNNKIRTFTYKLLQAKNKELTEQKEKAEFASNARSEFLSTVSHELRTPLNAINGITYLLLQEKPKASQLNYLKSLEFSGNYLLSFINDILEINRLESNSIHIEKIKFNLVDLVNNINQSFSGFISQNNINFKLELDIQSNENLIGDPTKLSQILINLINNSIKFTKNGNVSLIIKTVKEIDNKVTLNFIVEDNGIGIPEDKIENIFDSFSQGSVEINRTYGGTGLGLSIVKKIIELLDSEIHLESKVNEGTKFYFDLDFEKSDLKTISSIEMSHAISHENLKGKKVLLVEDNKINQMITKKMVENKGMICTIIDNGEDSIIAMQDNKFDIVLMDVHLPGINGTEATAEIRKFDNTTPIVALTAISLNENREMLLSFGMNDVVTKPFAPEHFYNVISSYVGD</sequence>
<dbReference type="SMART" id="SM00387">
    <property type="entry name" value="HATPase_c"/>
    <property type="match status" value="1"/>
</dbReference>
<keyword evidence="4" id="KW-0902">Two-component regulatory system</keyword>
<dbReference type="SUPFAM" id="SSF52172">
    <property type="entry name" value="CheY-like"/>
    <property type="match status" value="1"/>
</dbReference>
<feature type="domain" description="Response regulatory" evidence="9">
    <location>
        <begin position="608"/>
        <end position="722"/>
    </location>
</feature>
<dbReference type="InterPro" id="IPR011990">
    <property type="entry name" value="TPR-like_helical_dom_sf"/>
</dbReference>
<dbReference type="InterPro" id="IPR004358">
    <property type="entry name" value="Sig_transdc_His_kin-like_C"/>
</dbReference>
<comment type="catalytic activity">
    <reaction evidence="1">
        <text>ATP + protein L-histidine = ADP + protein N-phospho-L-histidine.</text>
        <dbReference type="EC" id="2.7.13.3"/>
    </reaction>
</comment>
<dbReference type="PROSITE" id="PS50109">
    <property type="entry name" value="HIS_KIN"/>
    <property type="match status" value="1"/>
</dbReference>
<dbReference type="CDD" id="cd00082">
    <property type="entry name" value="HisKA"/>
    <property type="match status" value="1"/>
</dbReference>
<dbReference type="Pfam" id="PF00512">
    <property type="entry name" value="HisKA"/>
    <property type="match status" value="1"/>
</dbReference>
<feature type="modified residue" description="4-aspartylphosphate" evidence="5">
    <location>
        <position position="657"/>
    </location>
</feature>
<evidence type="ECO:0000256" key="5">
    <source>
        <dbReference type="PROSITE-ProRule" id="PRU00169"/>
    </source>
</evidence>
<dbReference type="InterPro" id="IPR011006">
    <property type="entry name" value="CheY-like_superfamily"/>
</dbReference>
<keyword evidence="11" id="KW-1185">Reference proteome</keyword>
<dbReference type="PROSITE" id="PS50005">
    <property type="entry name" value="TPR"/>
    <property type="match status" value="1"/>
</dbReference>
<reference evidence="11" key="1">
    <citation type="submission" date="2016-10" db="EMBL/GenBank/DDBJ databases">
        <authorList>
            <person name="Varghese N."/>
            <person name="Submissions S."/>
        </authorList>
    </citation>
    <scope>NUCLEOTIDE SEQUENCE [LARGE SCALE GENOMIC DNA]</scope>
    <source>
        <strain evidence="11">DSM 17934</strain>
    </source>
</reference>
<dbReference type="FunFam" id="3.30.565.10:FF:000010">
    <property type="entry name" value="Sensor histidine kinase RcsC"/>
    <property type="match status" value="1"/>
</dbReference>
<dbReference type="InterPro" id="IPR019734">
    <property type="entry name" value="TPR_rpt"/>
</dbReference>
<dbReference type="InterPro" id="IPR005467">
    <property type="entry name" value="His_kinase_dom"/>
</dbReference>
<evidence type="ECO:0000256" key="1">
    <source>
        <dbReference type="ARBA" id="ARBA00000085"/>
    </source>
</evidence>
<keyword evidence="10" id="KW-0418">Kinase</keyword>
<dbReference type="Pfam" id="PF00072">
    <property type="entry name" value="Response_reg"/>
    <property type="match status" value="1"/>
</dbReference>
<organism evidence="10 11">
    <name type="scientific">Flavobacterium terrigena</name>
    <dbReference type="NCBI Taxonomy" id="402734"/>
    <lineage>
        <taxon>Bacteria</taxon>
        <taxon>Pseudomonadati</taxon>
        <taxon>Bacteroidota</taxon>
        <taxon>Flavobacteriia</taxon>
        <taxon>Flavobacteriales</taxon>
        <taxon>Flavobacteriaceae</taxon>
        <taxon>Flavobacterium</taxon>
    </lineage>
</organism>
<evidence type="ECO:0000256" key="4">
    <source>
        <dbReference type="ARBA" id="ARBA00023012"/>
    </source>
</evidence>
<evidence type="ECO:0000259" key="9">
    <source>
        <dbReference type="PROSITE" id="PS50110"/>
    </source>
</evidence>
<evidence type="ECO:0000256" key="7">
    <source>
        <dbReference type="SAM" id="Phobius"/>
    </source>
</evidence>
<keyword evidence="7" id="KW-0812">Transmembrane</keyword>
<dbReference type="SUPFAM" id="SSF47384">
    <property type="entry name" value="Homodimeric domain of signal transducing histidine kinase"/>
    <property type="match status" value="1"/>
</dbReference>
<dbReference type="SMART" id="SM00448">
    <property type="entry name" value="REC"/>
    <property type="match status" value="1"/>
</dbReference>
<proteinExistence type="predicted"/>
<dbReference type="Proteomes" id="UP000199702">
    <property type="component" value="Unassembled WGS sequence"/>
</dbReference>
<dbReference type="EMBL" id="FNYA01000002">
    <property type="protein sequence ID" value="SEI60050.1"/>
    <property type="molecule type" value="Genomic_DNA"/>
</dbReference>
<dbReference type="AlphaFoldDB" id="A0A1H6S7P1"/>
<evidence type="ECO:0000256" key="3">
    <source>
        <dbReference type="ARBA" id="ARBA00022553"/>
    </source>
</evidence>
<dbReference type="CDD" id="cd16922">
    <property type="entry name" value="HATPase_EvgS-ArcB-TorS-like"/>
    <property type="match status" value="1"/>
</dbReference>
<keyword evidence="7" id="KW-1133">Transmembrane helix</keyword>
<feature type="repeat" description="TPR" evidence="6">
    <location>
        <begin position="187"/>
        <end position="220"/>
    </location>
</feature>
<dbReference type="InterPro" id="IPR003661">
    <property type="entry name" value="HisK_dim/P_dom"/>
</dbReference>
<keyword evidence="10" id="KW-0808">Transferase</keyword>
<dbReference type="GO" id="GO:0000155">
    <property type="term" value="F:phosphorelay sensor kinase activity"/>
    <property type="evidence" value="ECO:0007669"/>
    <property type="project" value="InterPro"/>
</dbReference>
<evidence type="ECO:0000259" key="8">
    <source>
        <dbReference type="PROSITE" id="PS50109"/>
    </source>
</evidence>
<dbReference type="PANTHER" id="PTHR45339:SF1">
    <property type="entry name" value="HYBRID SIGNAL TRANSDUCTION HISTIDINE KINASE J"/>
    <property type="match status" value="1"/>
</dbReference>
<dbReference type="Pfam" id="PF02518">
    <property type="entry name" value="HATPase_c"/>
    <property type="match status" value="1"/>
</dbReference>